<gene>
    <name evidence="2" type="ORF">M0L20_07875</name>
</gene>
<dbReference type="InterPro" id="IPR004919">
    <property type="entry name" value="GmrSD_N"/>
</dbReference>
<feature type="domain" description="GmrSD restriction endonucleases N-terminal" evidence="1">
    <location>
        <begin position="16"/>
        <end position="158"/>
    </location>
</feature>
<evidence type="ECO:0000313" key="2">
    <source>
        <dbReference type="EMBL" id="MCK8491767.1"/>
    </source>
</evidence>
<dbReference type="PANTHER" id="PTHR39639">
    <property type="entry name" value="CHROMOSOME 16, WHOLE GENOME SHOTGUN SEQUENCE"/>
    <property type="match status" value="1"/>
</dbReference>
<evidence type="ECO:0000259" key="1">
    <source>
        <dbReference type="Pfam" id="PF03235"/>
    </source>
</evidence>
<reference evidence="2 3" key="1">
    <citation type="submission" date="2022-04" db="EMBL/GenBank/DDBJ databases">
        <title>Spirosoma sp. strain RP8 genome sequencing and assembly.</title>
        <authorList>
            <person name="Jung Y."/>
        </authorList>
    </citation>
    <scope>NUCLEOTIDE SEQUENCE [LARGE SCALE GENOMIC DNA]</scope>
    <source>
        <strain evidence="2 3">RP8</strain>
    </source>
</reference>
<sequence>MQRQPTIHQISWFLDLRNNGQLDLDPPYQRKSVWSLRDRKFFLDTIFRNYPTPPIFLHREIDDNGKTTYHVVDGKQRLETIFMFADAKVAIDAKFGDDNLNNKKFKDLSTEFKRKLWDYILVVDYVESVDGTSINDIFDRVNRTSKNLEPQELRHARFDGWFINLVETESSNKFWWDFKITTRGREKRMKNVQFISELFFIIADNKIAGFDHNYLDRKYAELDDPDEENPDFDQDEFLGKVEWVKTTITEMNNYNNCVFDCAKTQSNFYSLWALTALNYDRIVQIGINDYADRYKAFMDQVLTLLTDKDTVKNDGSDTPPQIKYATHLGGAVTDAMPRQERQNAISTILQ</sequence>
<comment type="caution">
    <text evidence="2">The sequence shown here is derived from an EMBL/GenBank/DDBJ whole genome shotgun (WGS) entry which is preliminary data.</text>
</comment>
<evidence type="ECO:0000313" key="3">
    <source>
        <dbReference type="Proteomes" id="UP001202180"/>
    </source>
</evidence>
<dbReference type="Proteomes" id="UP001202180">
    <property type="component" value="Unassembled WGS sequence"/>
</dbReference>
<organism evidence="2 3">
    <name type="scientific">Spirosoma liriopis</name>
    <dbReference type="NCBI Taxonomy" id="2937440"/>
    <lineage>
        <taxon>Bacteria</taxon>
        <taxon>Pseudomonadati</taxon>
        <taxon>Bacteroidota</taxon>
        <taxon>Cytophagia</taxon>
        <taxon>Cytophagales</taxon>
        <taxon>Cytophagaceae</taxon>
        <taxon>Spirosoma</taxon>
    </lineage>
</organism>
<protein>
    <submittedName>
        <fullName evidence="2">DUF262 domain-containing protein</fullName>
    </submittedName>
</protein>
<dbReference type="Pfam" id="PF03235">
    <property type="entry name" value="GmrSD_N"/>
    <property type="match status" value="1"/>
</dbReference>
<name>A0ABT0HIQ6_9BACT</name>
<keyword evidence="3" id="KW-1185">Reference proteome</keyword>
<dbReference type="EMBL" id="JALPRF010000001">
    <property type="protein sequence ID" value="MCK8491767.1"/>
    <property type="molecule type" value="Genomic_DNA"/>
</dbReference>
<proteinExistence type="predicted"/>
<dbReference type="RefSeq" id="WP_248476403.1">
    <property type="nucleotide sequence ID" value="NZ_JALPRF010000001.1"/>
</dbReference>
<dbReference type="PANTHER" id="PTHR39639:SF1">
    <property type="entry name" value="DUF262 DOMAIN-CONTAINING PROTEIN"/>
    <property type="match status" value="1"/>
</dbReference>
<accession>A0ABT0HIQ6</accession>